<feature type="region of interest" description="Disordered" evidence="4">
    <location>
        <begin position="152"/>
        <end position="181"/>
    </location>
</feature>
<dbReference type="SUPFAM" id="SSF46894">
    <property type="entry name" value="C-terminal effector domain of the bipartite response regulators"/>
    <property type="match status" value="1"/>
</dbReference>
<dbReference type="PROSITE" id="PS51755">
    <property type="entry name" value="OMPR_PHOB"/>
    <property type="match status" value="1"/>
</dbReference>
<dbReference type="InterPro" id="IPR001867">
    <property type="entry name" value="OmpR/PhoB-type_DNA-bd"/>
</dbReference>
<evidence type="ECO:0000256" key="2">
    <source>
        <dbReference type="ARBA" id="ARBA00023125"/>
    </source>
</evidence>
<dbReference type="Gene3D" id="3.40.50.300">
    <property type="entry name" value="P-loop containing nucleotide triphosphate hydrolases"/>
    <property type="match status" value="1"/>
</dbReference>
<dbReference type="EMBL" id="OBDY01000018">
    <property type="protein sequence ID" value="SNY57605.1"/>
    <property type="molecule type" value="Genomic_DNA"/>
</dbReference>
<dbReference type="InterPro" id="IPR027417">
    <property type="entry name" value="P-loop_NTPase"/>
</dbReference>
<protein>
    <submittedName>
        <fullName evidence="6">Predicted ATPase</fullName>
    </submittedName>
</protein>
<dbReference type="PANTHER" id="PTHR47691">
    <property type="entry name" value="REGULATOR-RELATED"/>
    <property type="match status" value="1"/>
</dbReference>
<dbReference type="SUPFAM" id="SSF48452">
    <property type="entry name" value="TPR-like"/>
    <property type="match status" value="2"/>
</dbReference>
<proteinExistence type="inferred from homology"/>
<reference evidence="6 7" key="1">
    <citation type="submission" date="2017-09" db="EMBL/GenBank/DDBJ databases">
        <authorList>
            <person name="Ehlers B."/>
            <person name="Leendertz F.H."/>
        </authorList>
    </citation>
    <scope>NUCLEOTIDE SEQUENCE [LARGE SCALE GENOMIC DNA]</scope>
    <source>
        <strain evidence="6 7">CGMCC 4.6857</strain>
    </source>
</reference>
<sequence>MLGPFEVSGPDGPVAVTAASRRTVLALLALHAGRPVGVSTVVDALWPDGPPPSARNSLQSHVTRLRSALGGAGLICLDPAGYRLAVPRRAVDVLVFEDLVRDDATLGAALELWRGTPLPEFEGEPFRGVAERLVSLRREALARMVARSWGPARAPREMASAPADSGGRTAPDRAPERNGTAGYGRAVDAVERLAEEAAAEPCWERGALVLAEALARDGRRGEAVEALRRHADAVVDRLGLDPAESVRQLQVAILRGELDPDAARGPRPDAPVARPVEGSARRVPLRFSSFLGRDAEQKELAEMLRAPGLVTVAGPGGVGKTRLVAETVRAATRVAWIDAADVSEGDFLEAVAVGVGARIGAADDPVAVIATAAREHSVVVLDNCEHVVESAAVVVEAMRDTRVVVTSQERLRVDGERVLELAPLNERAAARLFVERSGGKTANGDVEEIVRRLDRLPLAIELAAVQAAALGVPELRARLDDRLDLLVRGRRTADARHRTLRAVVEWSFGLLDEAGRIVMRRLSVFAGAFTVAQAEAVVDVPRAAAVIAALVDRSLVVRHGAGRFRLLETVRTFAAEGLGDDDRRSTERRHAAETVAAAQKLDRQLRGPDQAAAVAAIDELLPDLRLVAARGGPERRELAAAMYRYGYRCQQYEVLAWGRDTTGNSDALAAAATHAWGRGDLPEARELALREEPLGAPAHEVLGDVALVLCDPAAAREHYRAMDGEPVHRVSGLVGEALVAAWSGHTAQAADLANEAVTLATATGNPGARAEALYGLGEALGDTDPARALKLLDEAAALAATVDDRLFRGAAETAAVAIRSRHGDPAQALASFREVLGLWRAVGNDTLQAAALRNLVVLLVRVGEDETALLVDAALPGTGVYPAEAARLDRARAAAAERLGPLRAAAARKQRTTTVYDEASRAIDAALSRMAG</sequence>
<dbReference type="Gene3D" id="1.25.40.10">
    <property type="entry name" value="Tetratricopeptide repeat domain"/>
    <property type="match status" value="2"/>
</dbReference>
<dbReference type="InterPro" id="IPR005158">
    <property type="entry name" value="BTAD"/>
</dbReference>
<dbReference type="PANTHER" id="PTHR47691:SF3">
    <property type="entry name" value="HTH-TYPE TRANSCRIPTIONAL REGULATOR RV0890C-RELATED"/>
    <property type="match status" value="1"/>
</dbReference>
<dbReference type="Pfam" id="PF03704">
    <property type="entry name" value="BTAD"/>
    <property type="match status" value="1"/>
</dbReference>
<dbReference type="GO" id="GO:0000160">
    <property type="term" value="P:phosphorelay signal transduction system"/>
    <property type="evidence" value="ECO:0007669"/>
    <property type="project" value="InterPro"/>
</dbReference>
<dbReference type="InterPro" id="IPR058852">
    <property type="entry name" value="HTH_77"/>
</dbReference>
<dbReference type="SUPFAM" id="SSF52540">
    <property type="entry name" value="P-loop containing nucleoside triphosphate hydrolases"/>
    <property type="match status" value="1"/>
</dbReference>
<keyword evidence="7" id="KW-1185">Reference proteome</keyword>
<comment type="similarity">
    <text evidence="1">Belongs to the AfsR/DnrI/RedD regulatory family.</text>
</comment>
<dbReference type="InterPro" id="IPR016032">
    <property type="entry name" value="Sig_transdc_resp-reg_C-effctor"/>
</dbReference>
<evidence type="ECO:0000256" key="3">
    <source>
        <dbReference type="PROSITE-ProRule" id="PRU01091"/>
    </source>
</evidence>
<dbReference type="SMART" id="SM01043">
    <property type="entry name" value="BTAD"/>
    <property type="match status" value="1"/>
</dbReference>
<dbReference type="InterPro" id="IPR011990">
    <property type="entry name" value="TPR-like_helical_dom_sf"/>
</dbReference>
<organism evidence="6 7">
    <name type="scientific">Paractinoplanes atraurantiacus</name>
    <dbReference type="NCBI Taxonomy" id="1036182"/>
    <lineage>
        <taxon>Bacteria</taxon>
        <taxon>Bacillati</taxon>
        <taxon>Actinomycetota</taxon>
        <taxon>Actinomycetes</taxon>
        <taxon>Micromonosporales</taxon>
        <taxon>Micromonosporaceae</taxon>
        <taxon>Paractinoplanes</taxon>
    </lineage>
</organism>
<dbReference type="Pfam" id="PF00486">
    <property type="entry name" value="Trans_reg_C"/>
    <property type="match status" value="1"/>
</dbReference>
<evidence type="ECO:0000256" key="1">
    <source>
        <dbReference type="ARBA" id="ARBA00005820"/>
    </source>
</evidence>
<dbReference type="Pfam" id="PF25872">
    <property type="entry name" value="HTH_77"/>
    <property type="match status" value="1"/>
</dbReference>
<dbReference type="Gene3D" id="1.10.10.10">
    <property type="entry name" value="Winged helix-like DNA-binding domain superfamily/Winged helix DNA-binding domain"/>
    <property type="match status" value="1"/>
</dbReference>
<dbReference type="GO" id="GO:0006355">
    <property type="term" value="P:regulation of DNA-templated transcription"/>
    <property type="evidence" value="ECO:0007669"/>
    <property type="project" value="InterPro"/>
</dbReference>
<evidence type="ECO:0000313" key="7">
    <source>
        <dbReference type="Proteomes" id="UP000219612"/>
    </source>
</evidence>
<feature type="DNA-binding region" description="OmpR/PhoB-type" evidence="3">
    <location>
        <begin position="1"/>
        <end position="86"/>
    </location>
</feature>
<evidence type="ECO:0000256" key="4">
    <source>
        <dbReference type="SAM" id="MobiDB-lite"/>
    </source>
</evidence>
<dbReference type="InterPro" id="IPR036388">
    <property type="entry name" value="WH-like_DNA-bd_sf"/>
</dbReference>
<name>A0A285JBJ2_9ACTN</name>
<evidence type="ECO:0000259" key="5">
    <source>
        <dbReference type="PROSITE" id="PS51755"/>
    </source>
</evidence>
<feature type="domain" description="OmpR/PhoB-type" evidence="5">
    <location>
        <begin position="1"/>
        <end position="86"/>
    </location>
</feature>
<keyword evidence="2 3" id="KW-0238">DNA-binding</keyword>
<dbReference type="Proteomes" id="UP000219612">
    <property type="component" value="Unassembled WGS sequence"/>
</dbReference>
<dbReference type="AlphaFoldDB" id="A0A285JBJ2"/>
<gene>
    <name evidence="6" type="ORF">SAMN05421748_118143</name>
</gene>
<evidence type="ECO:0000313" key="6">
    <source>
        <dbReference type="EMBL" id="SNY57605.1"/>
    </source>
</evidence>
<dbReference type="SMART" id="SM00862">
    <property type="entry name" value="Trans_reg_C"/>
    <property type="match status" value="1"/>
</dbReference>
<dbReference type="GO" id="GO:0003677">
    <property type="term" value="F:DNA binding"/>
    <property type="evidence" value="ECO:0007669"/>
    <property type="project" value="UniProtKB-UniRule"/>
</dbReference>
<accession>A0A285JBJ2</accession>